<dbReference type="Proteomes" id="UP000663193">
    <property type="component" value="Chromosome 8"/>
</dbReference>
<organism evidence="2 3">
    <name type="scientific">Phaeosphaeria nodorum (strain SN15 / ATCC MYA-4574 / FGSC 10173)</name>
    <name type="common">Glume blotch fungus</name>
    <name type="synonym">Parastagonospora nodorum</name>
    <dbReference type="NCBI Taxonomy" id="321614"/>
    <lineage>
        <taxon>Eukaryota</taxon>
        <taxon>Fungi</taxon>
        <taxon>Dikarya</taxon>
        <taxon>Ascomycota</taxon>
        <taxon>Pezizomycotina</taxon>
        <taxon>Dothideomycetes</taxon>
        <taxon>Pleosporomycetidae</taxon>
        <taxon>Pleosporales</taxon>
        <taxon>Pleosporineae</taxon>
        <taxon>Phaeosphaeriaceae</taxon>
        <taxon>Parastagonospora</taxon>
    </lineage>
</organism>
<name>A0A7U2I3Y3_PHANO</name>
<sequence length="61" mass="7009">MDKSGRRNYFLKQQLTCNASEHRLCYQIEISLSHKNATKGMREGSTPKGMLKSHRLRNSNG</sequence>
<evidence type="ECO:0000313" key="3">
    <source>
        <dbReference type="Proteomes" id="UP000663193"/>
    </source>
</evidence>
<feature type="compositionally biased region" description="Basic residues" evidence="1">
    <location>
        <begin position="51"/>
        <end position="61"/>
    </location>
</feature>
<dbReference type="VEuPathDB" id="FungiDB:JI435_412130"/>
<protein>
    <submittedName>
        <fullName evidence="2">Uncharacterized protein</fullName>
    </submittedName>
</protein>
<dbReference type="AlphaFoldDB" id="A0A7U2I3Y3"/>
<accession>A0A7U2I3Y3</accession>
<evidence type="ECO:0000313" key="2">
    <source>
        <dbReference type="EMBL" id="QRC98487.1"/>
    </source>
</evidence>
<proteinExistence type="predicted"/>
<gene>
    <name evidence="2" type="ORF">JI435_412130</name>
</gene>
<keyword evidence="3" id="KW-1185">Reference proteome</keyword>
<dbReference type="EMBL" id="CP069030">
    <property type="protein sequence ID" value="QRC98487.1"/>
    <property type="molecule type" value="Genomic_DNA"/>
</dbReference>
<reference evidence="3" key="1">
    <citation type="journal article" date="2021" name="BMC Genomics">
        <title>Chromosome-level genome assembly and manually-curated proteome of model necrotroph Parastagonospora nodorum Sn15 reveals a genome-wide trove of candidate effector homologs, and redundancy of virulence-related functions within an accessory chromosome.</title>
        <authorList>
            <person name="Bertazzoni S."/>
            <person name="Jones D.A.B."/>
            <person name="Phan H.T."/>
            <person name="Tan K.-C."/>
            <person name="Hane J.K."/>
        </authorList>
    </citation>
    <scope>NUCLEOTIDE SEQUENCE [LARGE SCALE GENOMIC DNA]</scope>
    <source>
        <strain evidence="3">SN15 / ATCC MYA-4574 / FGSC 10173)</strain>
    </source>
</reference>
<feature type="region of interest" description="Disordered" evidence="1">
    <location>
        <begin position="37"/>
        <end position="61"/>
    </location>
</feature>
<evidence type="ECO:0000256" key="1">
    <source>
        <dbReference type="SAM" id="MobiDB-lite"/>
    </source>
</evidence>